<accession>A0ABW9WG72</accession>
<name>A0ABW9WG72_9BURK</name>
<evidence type="ECO:0008006" key="4">
    <source>
        <dbReference type="Google" id="ProtNLM"/>
    </source>
</evidence>
<protein>
    <recommendedName>
        <fullName evidence="4">DUF2946 domain-containing protein</fullName>
    </recommendedName>
</protein>
<evidence type="ECO:0000256" key="1">
    <source>
        <dbReference type="SAM" id="MobiDB-lite"/>
    </source>
</evidence>
<proteinExistence type="predicted"/>
<dbReference type="EMBL" id="WWCS01000004">
    <property type="protein sequence ID" value="MYN39415.1"/>
    <property type="molecule type" value="Genomic_DNA"/>
</dbReference>
<comment type="caution">
    <text evidence="2">The sequence shown here is derived from an EMBL/GenBank/DDBJ whole genome shotgun (WGS) entry which is preliminary data.</text>
</comment>
<feature type="region of interest" description="Disordered" evidence="1">
    <location>
        <begin position="26"/>
        <end position="48"/>
    </location>
</feature>
<dbReference type="RefSeq" id="WP_161044506.1">
    <property type="nucleotide sequence ID" value="NZ_WWCS01000004.1"/>
</dbReference>
<keyword evidence="3" id="KW-1185">Reference proteome</keyword>
<sequence length="108" mass="11716">MRQRLLRIGLFTVACHGVHVFTDGQPKVRATPANAPPPRARWTRQASRGASFSPVPACRACGLPPSLRLLDAPSLPPLPEIGLRLYRAAPHLSPPAQHVHDIVLQALL</sequence>
<evidence type="ECO:0000313" key="3">
    <source>
        <dbReference type="Proteomes" id="UP000466332"/>
    </source>
</evidence>
<evidence type="ECO:0000313" key="2">
    <source>
        <dbReference type="EMBL" id="MYN39415.1"/>
    </source>
</evidence>
<organism evidence="2 3">
    <name type="scientific">Duganella margarita</name>
    <dbReference type="NCBI Taxonomy" id="2692170"/>
    <lineage>
        <taxon>Bacteria</taxon>
        <taxon>Pseudomonadati</taxon>
        <taxon>Pseudomonadota</taxon>
        <taxon>Betaproteobacteria</taxon>
        <taxon>Burkholderiales</taxon>
        <taxon>Oxalobacteraceae</taxon>
        <taxon>Telluria group</taxon>
        <taxon>Duganella</taxon>
    </lineage>
</organism>
<gene>
    <name evidence="2" type="ORF">GTP55_08525</name>
</gene>
<reference evidence="2 3" key="1">
    <citation type="submission" date="2019-12" db="EMBL/GenBank/DDBJ databases">
        <title>Novel species isolated from a subtropical stream in China.</title>
        <authorList>
            <person name="Lu H."/>
        </authorList>
    </citation>
    <scope>NUCLEOTIDE SEQUENCE [LARGE SCALE GENOMIC DNA]</scope>
    <source>
        <strain evidence="2 3">FT109W</strain>
    </source>
</reference>
<dbReference type="Proteomes" id="UP000466332">
    <property type="component" value="Unassembled WGS sequence"/>
</dbReference>